<feature type="compositionally biased region" description="Basic and acidic residues" evidence="4">
    <location>
        <begin position="1867"/>
        <end position="1902"/>
    </location>
</feature>
<feature type="domain" description="BTB" evidence="5">
    <location>
        <begin position="46"/>
        <end position="117"/>
    </location>
</feature>
<feature type="compositionally biased region" description="Polar residues" evidence="4">
    <location>
        <begin position="1822"/>
        <end position="1831"/>
    </location>
</feature>
<evidence type="ECO:0000256" key="4">
    <source>
        <dbReference type="SAM" id="MobiDB-lite"/>
    </source>
</evidence>
<dbReference type="InterPro" id="IPR055264">
    <property type="entry name" value="BOD1/SHG1_dom"/>
</dbReference>
<feature type="compositionally biased region" description="Acidic residues" evidence="4">
    <location>
        <begin position="2048"/>
        <end position="2064"/>
    </location>
</feature>
<feature type="region of interest" description="Disordered" evidence="4">
    <location>
        <begin position="402"/>
        <end position="437"/>
    </location>
</feature>
<comment type="caution">
    <text evidence="6">The sequence shown here is derived from an EMBL/GenBank/DDBJ whole genome shotgun (WGS) entry which is preliminary data.</text>
</comment>
<keyword evidence="7" id="KW-1185">Reference proteome</keyword>
<feature type="compositionally biased region" description="Basic and acidic residues" evidence="4">
    <location>
        <begin position="1795"/>
        <end position="1809"/>
    </location>
</feature>
<feature type="compositionally biased region" description="Basic and acidic residues" evidence="4">
    <location>
        <begin position="2131"/>
        <end position="2142"/>
    </location>
</feature>
<feature type="compositionally biased region" description="Low complexity" evidence="4">
    <location>
        <begin position="1427"/>
        <end position="1445"/>
    </location>
</feature>
<comment type="subcellular location">
    <subcellularLocation>
        <location evidence="1">Chromosome</location>
    </subcellularLocation>
</comment>
<feature type="compositionally biased region" description="Basic and acidic residues" evidence="4">
    <location>
        <begin position="2037"/>
        <end position="2047"/>
    </location>
</feature>
<evidence type="ECO:0000256" key="1">
    <source>
        <dbReference type="ARBA" id="ARBA00004286"/>
    </source>
</evidence>
<feature type="compositionally biased region" description="Acidic residues" evidence="4">
    <location>
        <begin position="1692"/>
        <end position="1703"/>
    </location>
</feature>
<dbReference type="PANTHER" id="PTHR47391:SF1">
    <property type="entry name" value="BIORIENTATION OF CHROMOSOMES IN CELL DIVISION 1 LIKE 1"/>
    <property type="match status" value="1"/>
</dbReference>
<feature type="compositionally biased region" description="Basic and acidic residues" evidence="4">
    <location>
        <begin position="462"/>
        <end position="471"/>
    </location>
</feature>
<evidence type="ECO:0000259" key="5">
    <source>
        <dbReference type="PROSITE" id="PS50097"/>
    </source>
</evidence>
<feature type="compositionally biased region" description="Polar residues" evidence="4">
    <location>
        <begin position="1243"/>
        <end position="1254"/>
    </location>
</feature>
<dbReference type="Gene3D" id="3.30.710.10">
    <property type="entry name" value="Potassium Channel Kv1.1, Chain A"/>
    <property type="match status" value="1"/>
</dbReference>
<feature type="compositionally biased region" description="Basic and acidic residues" evidence="4">
    <location>
        <begin position="1668"/>
        <end position="1691"/>
    </location>
</feature>
<dbReference type="InterPro" id="IPR011333">
    <property type="entry name" value="SKP1/BTB/POZ_sf"/>
</dbReference>
<dbReference type="Pfam" id="PF05205">
    <property type="entry name" value="COMPASS-Shg1"/>
    <property type="match status" value="1"/>
</dbReference>
<protein>
    <recommendedName>
        <fullName evidence="5">BTB domain-containing protein</fullName>
    </recommendedName>
</protein>
<feature type="region of interest" description="Disordered" evidence="4">
    <location>
        <begin position="1"/>
        <end position="21"/>
    </location>
</feature>
<feature type="compositionally biased region" description="Polar residues" evidence="4">
    <location>
        <begin position="1764"/>
        <end position="1773"/>
    </location>
</feature>
<evidence type="ECO:0000313" key="6">
    <source>
        <dbReference type="EMBL" id="KAG7462116.1"/>
    </source>
</evidence>
<feature type="compositionally biased region" description="Basic and acidic residues" evidence="4">
    <location>
        <begin position="1844"/>
        <end position="1855"/>
    </location>
</feature>
<dbReference type="Pfam" id="PF00651">
    <property type="entry name" value="BTB"/>
    <property type="match status" value="1"/>
</dbReference>
<feature type="region of interest" description="Disordered" evidence="4">
    <location>
        <begin position="453"/>
        <end position="1203"/>
    </location>
</feature>
<dbReference type="InterPro" id="IPR011705">
    <property type="entry name" value="BACK"/>
</dbReference>
<feature type="compositionally biased region" description="Basic and acidic residues" evidence="4">
    <location>
        <begin position="1031"/>
        <end position="1097"/>
    </location>
</feature>
<evidence type="ECO:0000256" key="3">
    <source>
        <dbReference type="ARBA" id="ARBA00022454"/>
    </source>
</evidence>
<dbReference type="InterPro" id="IPR043244">
    <property type="entry name" value="BOD1L1"/>
</dbReference>
<dbReference type="Pfam" id="PF07707">
    <property type="entry name" value="BACK"/>
    <property type="match status" value="1"/>
</dbReference>
<feature type="compositionally biased region" description="Basic and acidic residues" evidence="4">
    <location>
        <begin position="1567"/>
        <end position="1587"/>
    </location>
</feature>
<accession>A0A9D3PM79</accession>
<evidence type="ECO:0000313" key="7">
    <source>
        <dbReference type="Proteomes" id="UP001046870"/>
    </source>
</evidence>
<dbReference type="Proteomes" id="UP001046870">
    <property type="component" value="Chromosome 17"/>
</dbReference>
<dbReference type="SMART" id="SM00225">
    <property type="entry name" value="BTB"/>
    <property type="match status" value="1"/>
</dbReference>
<gene>
    <name evidence="6" type="ORF">MATL_G00199160</name>
</gene>
<dbReference type="SMART" id="SM00875">
    <property type="entry name" value="BACK"/>
    <property type="match status" value="1"/>
</dbReference>
<feature type="region of interest" description="Disordered" evidence="4">
    <location>
        <begin position="1323"/>
        <end position="2142"/>
    </location>
</feature>
<feature type="compositionally biased region" description="Basic and acidic residues" evidence="4">
    <location>
        <begin position="996"/>
        <end position="1024"/>
    </location>
</feature>
<feature type="compositionally biased region" description="Basic and acidic residues" evidence="4">
    <location>
        <begin position="949"/>
        <end position="965"/>
    </location>
</feature>
<feature type="compositionally biased region" description="Basic and acidic residues" evidence="4">
    <location>
        <begin position="1354"/>
        <end position="1364"/>
    </location>
</feature>
<feature type="compositionally biased region" description="Basic and acidic residues" evidence="4">
    <location>
        <begin position="1597"/>
        <end position="1620"/>
    </location>
</feature>
<feature type="compositionally biased region" description="Acidic residues" evidence="4">
    <location>
        <begin position="632"/>
        <end position="654"/>
    </location>
</feature>
<dbReference type="GO" id="GO:0005694">
    <property type="term" value="C:chromosome"/>
    <property type="evidence" value="ECO:0007669"/>
    <property type="project" value="UniProtKB-SubCell"/>
</dbReference>
<feature type="compositionally biased region" description="Basic and acidic residues" evidence="4">
    <location>
        <begin position="1649"/>
        <end position="1661"/>
    </location>
</feature>
<keyword evidence="3" id="KW-0158">Chromosome</keyword>
<feature type="region of interest" description="Disordered" evidence="4">
    <location>
        <begin position="1288"/>
        <end position="1307"/>
    </location>
</feature>
<feature type="compositionally biased region" description="Basic and acidic residues" evidence="4">
    <location>
        <begin position="703"/>
        <end position="732"/>
    </location>
</feature>
<feature type="compositionally biased region" description="Basic and acidic residues" evidence="4">
    <location>
        <begin position="881"/>
        <end position="925"/>
    </location>
</feature>
<dbReference type="OrthoDB" id="7605699at2759"/>
<feature type="compositionally biased region" description="Basic and acidic residues" evidence="4">
    <location>
        <begin position="1919"/>
        <end position="1943"/>
    </location>
</feature>
<dbReference type="PROSITE" id="PS50097">
    <property type="entry name" value="BTB"/>
    <property type="match status" value="1"/>
</dbReference>
<proteinExistence type="inferred from homology"/>
<feature type="compositionally biased region" description="Basic and acidic residues" evidence="4">
    <location>
        <begin position="1397"/>
        <end position="1410"/>
    </location>
</feature>
<feature type="compositionally biased region" description="Basic and acidic residues" evidence="4">
    <location>
        <begin position="1996"/>
        <end position="2009"/>
    </location>
</feature>
<dbReference type="EMBL" id="JAFDVH010000017">
    <property type="protein sequence ID" value="KAG7462116.1"/>
    <property type="molecule type" value="Genomic_DNA"/>
</dbReference>
<evidence type="ECO:0000256" key="2">
    <source>
        <dbReference type="ARBA" id="ARBA00008463"/>
    </source>
</evidence>
<name>A0A9D3PM79_MEGAT</name>
<dbReference type="PANTHER" id="PTHR47391">
    <property type="entry name" value="BIORIENTATION OF CHROMOSOMES IN CELL DIVISION 1 LIKE 1"/>
    <property type="match status" value="1"/>
</dbReference>
<feature type="compositionally biased region" description="Basic and acidic residues" evidence="4">
    <location>
        <begin position="838"/>
        <end position="848"/>
    </location>
</feature>
<feature type="compositionally biased region" description="Basic and acidic residues" evidence="4">
    <location>
        <begin position="1107"/>
        <end position="1164"/>
    </location>
</feature>
<dbReference type="InterPro" id="IPR000210">
    <property type="entry name" value="BTB/POZ_dom"/>
</dbReference>
<feature type="compositionally biased region" description="Basic and acidic residues" evidence="4">
    <location>
        <begin position="1725"/>
        <end position="1751"/>
    </location>
</feature>
<feature type="compositionally biased region" description="Acidic residues" evidence="4">
    <location>
        <begin position="1956"/>
        <end position="1965"/>
    </location>
</feature>
<dbReference type="Gene3D" id="1.25.40.420">
    <property type="match status" value="1"/>
</dbReference>
<feature type="compositionally biased region" description="Basic and acidic residues" evidence="4">
    <location>
        <begin position="655"/>
        <end position="673"/>
    </location>
</feature>
<feature type="compositionally biased region" description="Basic and acidic residues" evidence="4">
    <location>
        <begin position="1969"/>
        <end position="1988"/>
    </location>
</feature>
<feature type="compositionally biased region" description="Acidic residues" evidence="4">
    <location>
        <begin position="1832"/>
        <end position="1843"/>
    </location>
</feature>
<dbReference type="CDD" id="cd18493">
    <property type="entry name" value="BACK_BTBD17"/>
    <property type="match status" value="1"/>
</dbReference>
<feature type="compositionally biased region" description="Basic and acidic residues" evidence="4">
    <location>
        <begin position="553"/>
        <end position="607"/>
    </location>
</feature>
<sequence>MKRSCNGLVKSEPSSEEVPKESQHVVDHLNHIMEGFSRLYWSEDFSDVELVVNGSERLKAHRAVLSLSSDVFRQMLSGDRWREAGQQEVHLTEEESCVEFMDLFLQYFYTGSLAVDAENLFPLLVLTDKYNVSALRRSCEKFALRSVGEGPAGRALAWWRSAERVNFRELEEACARHAALNAAAIMGSAEWLSLEPQRLCSLLDSADLVVESEFQLFRAVRRWLTHNKAGPEGILKHVRFPLMSPLDVYDPSVADTLPAGVREIFLSESALIYQVNSLPMEAISLYHDIQAPRFTMRLYTSADFGCSRLFDQFRRDCLADVDTKPAYLNLRQRVDNFVSNHLSNHTWSPHLNKNQLRNNIRQLVLQSGMLEQGVDRIVAQVVDPKIHHTFRPQVERVVREFLSPGTPSDQPLVCPTPGEERQDSYIPAPGPSSVPATTAASDAMSILDTISSLNQEASTRAGGDRAGERGRRPGPVALGDGGLERDPSQEELAQETEAGEQDMSLGEEAQEKGEGWSEEQPGSEAQAREVEMEVTPEPNEPEKQATEVEEESKEPTEEAREVKAEEGRDRASGKPAGKAREDGEAQKSPSEKQHIRQKARESLKEEYSLEDSDLDGLSDITVSSVHTSDLSSFEEESDEEPQPSDSTEEGEITSEDEKIEKKPQATSKEENKERKPRGGRQAYVHKPFLYSRYYSDSDDEITVEQRRRSAAKEKEERLLKRQQNRERLEEKRRQKVTQPQENEEGRSEPASPNPEPQGPSAKEVRKQKKVLEKQVALSRKRKRDSRKEDETEASRGGYLKSQQLKPVRRVSESATSEEGRRRKSGSVSEEAPAGGGSEQRKPLVDRSRTHSFILDLELGSEGLLRQRAGGKFDRHPKHPRERGEKERSLSDERGKHRPRAEDDRSDKKSRSKAERKSSSTSREVRTSLSEAGTPEEGVKRPRGASVDSPKPDKAKGEKGAQRSDPRQPFLLDSAGSSEDRSDMEPGGEGGKRKDRQPKDMLKRSKSHSEERHPDRPKAKPESRDATSAAPTDRRPRADPGDRAGSDSDADRTPRDAEPGSKVKAAAADKSRSRSREDPKVQAAPRVERKGSAPEAKSKAPKPSGRPDSFKEKRRESTLKEDRRREGRGSEENAQEKSRKESDRKSKEAEKKGEETLGERRRGSRGDSSLSPPILSTPEPAPTVAPVPEDTNMDAQAPPTASTISLSYDTFDALSDITPEPEDDELVFGEGALVVEDEDDTASWPASTEADTTVSLADGAAEPRPSLDGRFSQGGSEVTDPEQRAWAAGVTGEGGSSAPPPGGDFGMRRTQSEISMREAALTLLSMDPDTTTSLDVTMEMTSPAPRQPESPLAHHHGEEPGDPSDRTTASLAAAEAWSVPASLETDTPVHGVSDIVMEEMHVPEVTSREDTSQEEEEKDSGKKGAGSRGRSQRSAASDESEAAPSQGEGTAGTREDKAVIGTEMEETLPGVVSTETDETCPVAVSPETEESQPMVLSIETEESQPIAVSSEMGKTHPAAVSTGADETLPAVVSTETAETHPAGSVRQPSSEEGPSAEAKGEAAAVTEEAERQTESREPSDRDATRVEPSDGDVTGAEPSDRDVTGAEPSDRDVTGAERSDGDVTGAERSAETLPAECTPHTEGEMESGPAEERGTDLQQKEEKEEEEVPVERKGGRPKTAAKETGKRPAQEKEESESEEQSDQAEEIRPTRRGRPPRLVKQASKGSKSDTDSQERSPERSAEDKETEDVKETRGRRRQASQSASTPQKGSTPQRDTSKTRKEESEETAAPGRAQKAKSDDEGEKAVETKTPRRGRPPKTTTPSLRGTRSSSQEQEEEKEEEGKDTEEREKAEDAPARRGRSSGAAAKTTDEGGQQKEEMAREGTSEEKQESQKEEEEKSDQKRGGRRGRPAKAPPTGSTRPEEASEQREAKVDGESSEPKDTTDAGKPAVKRKRSEEQEDSAEEGQLEGAEPKEDGAKRRTTRIPREDSTSQSDGQEDLKEDSSNDNKTDNDEDKEQPQKKTARRGRPSKTAVASTEDSEKKDQKAAETEEEQEAEEDTGEEEEETQTRATTRSATRLEAERNKPSKPSTRALSKLRGKEETTPTRGGRGQALKAGRKREPSPPTPRTRGGQKAEEPPTKRKR</sequence>
<organism evidence="6 7">
    <name type="scientific">Megalops atlanticus</name>
    <name type="common">Tarpon</name>
    <name type="synonym">Clupea gigantea</name>
    <dbReference type="NCBI Taxonomy" id="7932"/>
    <lineage>
        <taxon>Eukaryota</taxon>
        <taxon>Metazoa</taxon>
        <taxon>Chordata</taxon>
        <taxon>Craniata</taxon>
        <taxon>Vertebrata</taxon>
        <taxon>Euteleostomi</taxon>
        <taxon>Actinopterygii</taxon>
        <taxon>Neopterygii</taxon>
        <taxon>Teleostei</taxon>
        <taxon>Elopiformes</taxon>
        <taxon>Megalopidae</taxon>
        <taxon>Megalops</taxon>
    </lineage>
</organism>
<reference evidence="6" key="1">
    <citation type="submission" date="2021-01" db="EMBL/GenBank/DDBJ databases">
        <authorList>
            <person name="Zahm M."/>
            <person name="Roques C."/>
            <person name="Cabau C."/>
            <person name="Klopp C."/>
            <person name="Donnadieu C."/>
            <person name="Jouanno E."/>
            <person name="Lampietro C."/>
            <person name="Louis A."/>
            <person name="Herpin A."/>
            <person name="Echchiki A."/>
            <person name="Berthelot C."/>
            <person name="Parey E."/>
            <person name="Roest-Crollius H."/>
            <person name="Braasch I."/>
            <person name="Postlethwait J."/>
            <person name="Bobe J."/>
            <person name="Montfort J."/>
            <person name="Bouchez O."/>
            <person name="Begum T."/>
            <person name="Mejri S."/>
            <person name="Adams A."/>
            <person name="Chen W.-J."/>
            <person name="Guiguen Y."/>
        </authorList>
    </citation>
    <scope>NUCLEOTIDE SEQUENCE</scope>
    <source>
        <strain evidence="6">YG-15Mar2019-1</strain>
        <tissue evidence="6">Brain</tissue>
    </source>
</reference>
<dbReference type="SUPFAM" id="SSF54695">
    <property type="entry name" value="POZ domain"/>
    <property type="match status" value="1"/>
</dbReference>
<feature type="region of interest" description="Disordered" evidence="4">
    <location>
        <begin position="1237"/>
        <end position="1283"/>
    </location>
</feature>
<comment type="similarity">
    <text evidence="2">Belongs to the BOD1 family.</text>
</comment>